<feature type="compositionally biased region" description="Basic and acidic residues" evidence="1">
    <location>
        <begin position="250"/>
        <end position="275"/>
    </location>
</feature>
<evidence type="ECO:0000313" key="3">
    <source>
        <dbReference type="EMBL" id="GAA2146594.1"/>
    </source>
</evidence>
<evidence type="ECO:0000313" key="4">
    <source>
        <dbReference type="Proteomes" id="UP001501771"/>
    </source>
</evidence>
<evidence type="ECO:0000256" key="1">
    <source>
        <dbReference type="SAM" id="MobiDB-lite"/>
    </source>
</evidence>
<feature type="transmembrane region" description="Helical" evidence="2">
    <location>
        <begin position="111"/>
        <end position="131"/>
    </location>
</feature>
<feature type="transmembrane region" description="Helical" evidence="2">
    <location>
        <begin position="137"/>
        <end position="154"/>
    </location>
</feature>
<gene>
    <name evidence="3" type="ORF">GCM10009844_22860</name>
</gene>
<dbReference type="RefSeq" id="WP_344151759.1">
    <property type="nucleotide sequence ID" value="NZ_BAAAQR010000006.1"/>
</dbReference>
<protein>
    <submittedName>
        <fullName evidence="3">Uncharacterized protein</fullName>
    </submittedName>
</protein>
<feature type="compositionally biased region" description="Acidic residues" evidence="1">
    <location>
        <begin position="178"/>
        <end position="191"/>
    </location>
</feature>
<feature type="region of interest" description="Disordered" evidence="1">
    <location>
        <begin position="171"/>
        <end position="194"/>
    </location>
</feature>
<proteinExistence type="predicted"/>
<sequence>MDPSALIFVALAVAWAVYLVPKALRQHDEAVRSRSVERFSHTMRVLARREPVDRRNARLVVTPGRPASTAVVTTKPASARPDVAPVAEATPAQLRTRREAANRAARRRRRVLGTILLANVAVLALAAFSVIAWGYAAIPAGLLVAWLVACRLMVRQERAVRFPVARTRPASSVPAADAEVEGEVAEGDDWTADTSSMPAAIVDPTLWDPVPVTLPTYVTKPAATRRTVRTIDLDDTGVWTSGNTYADSQLAREAEEADRARKSHAQDADQRAVGS</sequence>
<comment type="caution">
    <text evidence="3">The sequence shown here is derived from an EMBL/GenBank/DDBJ whole genome shotgun (WGS) entry which is preliminary data.</text>
</comment>
<feature type="region of interest" description="Disordered" evidence="1">
    <location>
        <begin position="249"/>
        <end position="275"/>
    </location>
</feature>
<name>A0ABP5LG45_9ACTN</name>
<keyword evidence="2" id="KW-1133">Transmembrane helix</keyword>
<dbReference type="Proteomes" id="UP001501771">
    <property type="component" value="Unassembled WGS sequence"/>
</dbReference>
<keyword evidence="2" id="KW-0812">Transmembrane</keyword>
<keyword evidence="2" id="KW-0472">Membrane</keyword>
<reference evidence="4" key="1">
    <citation type="journal article" date="2019" name="Int. J. Syst. Evol. Microbiol.">
        <title>The Global Catalogue of Microorganisms (GCM) 10K type strain sequencing project: providing services to taxonomists for standard genome sequencing and annotation.</title>
        <authorList>
            <consortium name="The Broad Institute Genomics Platform"/>
            <consortium name="The Broad Institute Genome Sequencing Center for Infectious Disease"/>
            <person name="Wu L."/>
            <person name="Ma J."/>
        </authorList>
    </citation>
    <scope>NUCLEOTIDE SEQUENCE [LARGE SCALE GENOMIC DNA]</scope>
    <source>
        <strain evidence="4">JCM 16022</strain>
    </source>
</reference>
<accession>A0ABP5LG45</accession>
<feature type="transmembrane region" description="Helical" evidence="2">
    <location>
        <begin position="6"/>
        <end position="24"/>
    </location>
</feature>
<dbReference type="EMBL" id="BAAAQR010000006">
    <property type="protein sequence ID" value="GAA2146594.1"/>
    <property type="molecule type" value="Genomic_DNA"/>
</dbReference>
<keyword evidence="4" id="KW-1185">Reference proteome</keyword>
<organism evidence="3 4">
    <name type="scientific">Nocardioides koreensis</name>
    <dbReference type="NCBI Taxonomy" id="433651"/>
    <lineage>
        <taxon>Bacteria</taxon>
        <taxon>Bacillati</taxon>
        <taxon>Actinomycetota</taxon>
        <taxon>Actinomycetes</taxon>
        <taxon>Propionibacteriales</taxon>
        <taxon>Nocardioidaceae</taxon>
        <taxon>Nocardioides</taxon>
    </lineage>
</organism>
<evidence type="ECO:0000256" key="2">
    <source>
        <dbReference type="SAM" id="Phobius"/>
    </source>
</evidence>